<dbReference type="Gene3D" id="3.50.50.60">
    <property type="entry name" value="FAD/NAD(P)-binding domain"/>
    <property type="match status" value="1"/>
</dbReference>
<gene>
    <name evidence="3" type="ORF">GV68_13575</name>
</gene>
<evidence type="ECO:0000259" key="2">
    <source>
        <dbReference type="Pfam" id="PF01266"/>
    </source>
</evidence>
<evidence type="ECO:0000313" key="4">
    <source>
        <dbReference type="Proteomes" id="UP000052167"/>
    </source>
</evidence>
<evidence type="ECO:0000256" key="1">
    <source>
        <dbReference type="ARBA" id="ARBA00023002"/>
    </source>
</evidence>
<name>A0A922TA02_9HYPH</name>
<dbReference type="InterPro" id="IPR006076">
    <property type="entry name" value="FAD-dep_OxRdtase"/>
</dbReference>
<dbReference type="Proteomes" id="UP000052167">
    <property type="component" value="Unassembled WGS sequence"/>
</dbReference>
<dbReference type="InterPro" id="IPR036188">
    <property type="entry name" value="FAD/NAD-bd_sf"/>
</dbReference>
<dbReference type="EMBL" id="JOKJ01000026">
    <property type="protein sequence ID" value="KEQ04270.1"/>
    <property type="molecule type" value="Genomic_DNA"/>
</dbReference>
<dbReference type="Gene3D" id="3.30.9.10">
    <property type="entry name" value="D-Amino Acid Oxidase, subunit A, domain 2"/>
    <property type="match status" value="1"/>
</dbReference>
<sequence>MPETNPAPAHKTTPFWWEAAPVRPLPEKSLPATVDVAIIGAGYTGLSAGLHLARAGRSVVCLDKMNPGEGASSRNGGITSGNIRLDHATLVRRFGEPRAMAIEAEGKKAREFLYHLLATENIACDFSLSGRFSGALGPDDYESLARTAEKLEKKLGIEAYAVPQSEQRNYLGTDFYRGGSVRMDIGGLQPAKFHAELLRVALAAGVQVRSGAAVTSVEKVGSGYQVTTEAGRISARQVLACTNGYTDNSDRWLRRRMVPIRSRIIATEELPEGLMATLMPKLMMCSETRNLGFYYRPSPDNKRILFGGRDGSTSGEPIEPTLHLKRNLIEIFPELKDVTLTHSWFGHVAMHRDMIPRIFERDGVVYATGFCGSGVVWAPWIGTQAARKLLGDKDMEPSAFDFRPPSAVPFYTGKPWFMPGVMAWYRHLDRKLMRRAGR</sequence>
<keyword evidence="4" id="KW-1185">Reference proteome</keyword>
<evidence type="ECO:0000313" key="3">
    <source>
        <dbReference type="EMBL" id="KEQ04270.1"/>
    </source>
</evidence>
<dbReference type="GO" id="GO:0016491">
    <property type="term" value="F:oxidoreductase activity"/>
    <property type="evidence" value="ECO:0007669"/>
    <property type="project" value="UniProtKB-KW"/>
</dbReference>
<dbReference type="PANTHER" id="PTHR13847">
    <property type="entry name" value="SARCOSINE DEHYDROGENASE-RELATED"/>
    <property type="match status" value="1"/>
</dbReference>
<dbReference type="AlphaFoldDB" id="A0A922TA02"/>
<proteinExistence type="predicted"/>
<keyword evidence="1" id="KW-0560">Oxidoreductase</keyword>
<dbReference type="SUPFAM" id="SSF51905">
    <property type="entry name" value="FAD/NAD(P)-binding domain"/>
    <property type="match status" value="1"/>
</dbReference>
<dbReference type="GO" id="GO:0005737">
    <property type="term" value="C:cytoplasm"/>
    <property type="evidence" value="ECO:0007669"/>
    <property type="project" value="TreeGrafter"/>
</dbReference>
<dbReference type="OrthoDB" id="9814969at2"/>
<comment type="caution">
    <text evidence="3">The sequence shown here is derived from an EMBL/GenBank/DDBJ whole genome shotgun (WGS) entry which is preliminary data.</text>
</comment>
<accession>A0A922TA02</accession>
<protein>
    <submittedName>
        <fullName evidence="3">Oxidoreductase</fullName>
    </submittedName>
</protein>
<feature type="domain" description="FAD dependent oxidoreductase" evidence="2">
    <location>
        <begin position="35"/>
        <end position="386"/>
    </location>
</feature>
<organism evidence="3 4">
    <name type="scientific">Pseudorhizobium pelagicum</name>
    <dbReference type="NCBI Taxonomy" id="1509405"/>
    <lineage>
        <taxon>Bacteria</taxon>
        <taxon>Pseudomonadati</taxon>
        <taxon>Pseudomonadota</taxon>
        <taxon>Alphaproteobacteria</taxon>
        <taxon>Hyphomicrobiales</taxon>
        <taxon>Rhizobiaceae</taxon>
        <taxon>Rhizobium/Agrobacterium group</taxon>
        <taxon>Pseudorhizobium</taxon>
    </lineage>
</organism>
<dbReference type="Pfam" id="PF01266">
    <property type="entry name" value="DAO"/>
    <property type="match status" value="1"/>
</dbReference>
<dbReference type="RefSeq" id="WP_037168350.1">
    <property type="nucleotide sequence ID" value="NZ_CAJXID010000019.1"/>
</dbReference>
<dbReference type="PANTHER" id="PTHR13847:SF281">
    <property type="entry name" value="FAD DEPENDENT OXIDOREDUCTASE DOMAIN-CONTAINING PROTEIN"/>
    <property type="match status" value="1"/>
</dbReference>
<reference evidence="3 4" key="1">
    <citation type="submission" date="2014-06" db="EMBL/GenBank/DDBJ databases">
        <title>Rhizobium pelagicum/R2-400B4.</title>
        <authorList>
            <person name="Kimes N.E."/>
            <person name="Lopez-Perez M."/>
        </authorList>
    </citation>
    <scope>NUCLEOTIDE SEQUENCE [LARGE SCALE GENOMIC DNA]</scope>
    <source>
        <strain evidence="3 4">R2-400B4</strain>
    </source>
</reference>